<evidence type="ECO:0000313" key="1">
    <source>
        <dbReference type="EMBL" id="AGR46364.1"/>
    </source>
</evidence>
<keyword evidence="2" id="KW-1185">Reference proteome</keyword>
<dbReference type="Proteomes" id="UP000225231">
    <property type="component" value="Segment"/>
</dbReference>
<gene>
    <name evidence="1" type="ORF">LKA5_010.3</name>
</gene>
<reference evidence="1 2" key="1">
    <citation type="submission" date="2013-04" db="EMBL/GenBank/DDBJ databases">
        <title>Complete genome sequence of F116-like bacteriophages.</title>
        <authorList>
            <person name="Lammens E.A."/>
            <person name="Lavigne R."/>
        </authorList>
    </citation>
    <scope>NUCLEOTIDE SEQUENCE [LARGE SCALE GENOMIC DNA]</scope>
    <source>
        <strain evidence="1">LKA5</strain>
    </source>
</reference>
<proteinExistence type="predicted"/>
<dbReference type="EMBL" id="KC900378">
    <property type="protein sequence ID" value="AGR46364.1"/>
    <property type="molecule type" value="Genomic_DNA"/>
</dbReference>
<name>A0A0U1W0F5_9CAUD</name>
<accession>A0A0U1W0F5</accession>
<sequence>MFVELHFMCLACGGIMHEVLDCPEAYDAAKTNEDSETSITSQVGCVWCKDEHEFIVKNSSSGVLVEASEQARVEWLGDPYMGHSGYEEELAWAIESDPKEPYRIFSEQVHSVAGLLDVDMPENIEFSLHVMLHGHLVAAVEGYLANTFVGLVTASDSLTRKMYETVPELRNKKFDWREVVEQENPAKLAIASYLSDLVFHNLSKVGLMFKSVLGYEFLNVEWLYRAIEVRHDCVHRAGFTKKGQKVSVNRISIDDLRSQVVELVESVEAHAKLVREGKLL</sequence>
<organism evidence="1 2">
    <name type="scientific">Pseudomonas phage LKA5</name>
    <dbReference type="NCBI Taxonomy" id="1327940"/>
    <lineage>
        <taxon>Viruses</taxon>
        <taxon>Duplodnaviria</taxon>
        <taxon>Heunggongvirae</taxon>
        <taxon>Uroviricota</taxon>
        <taxon>Caudoviricetes</taxon>
        <taxon>Hollowayvirus</taxon>
        <taxon>Hollowayvirus LKA5</taxon>
    </lineage>
</organism>
<protein>
    <submittedName>
        <fullName evidence="1">Uncharacterized protein</fullName>
    </submittedName>
</protein>
<evidence type="ECO:0000313" key="2">
    <source>
        <dbReference type="Proteomes" id="UP000225231"/>
    </source>
</evidence>